<evidence type="ECO:0000313" key="2">
    <source>
        <dbReference type="Proteomes" id="UP000287176"/>
    </source>
</evidence>
<dbReference type="SUPFAM" id="SSF54637">
    <property type="entry name" value="Thioesterase/thiol ester dehydrase-isomerase"/>
    <property type="match status" value="1"/>
</dbReference>
<dbReference type="CDD" id="cd03443">
    <property type="entry name" value="PaaI_thioesterase"/>
    <property type="match status" value="1"/>
</dbReference>
<comment type="caution">
    <text evidence="1">The sequence shown here is derived from an EMBL/GenBank/DDBJ whole genome shotgun (WGS) entry which is preliminary data.</text>
</comment>
<accession>A0A432GIL1</accession>
<dbReference type="InterPro" id="IPR029069">
    <property type="entry name" value="HotDog_dom_sf"/>
</dbReference>
<name>A0A432GIL1_9DELT</name>
<gene>
    <name evidence="1" type="ORF">DSY94_08675</name>
</gene>
<dbReference type="AlphaFoldDB" id="A0A432GIL1"/>
<dbReference type="Proteomes" id="UP000287176">
    <property type="component" value="Unassembled WGS sequence"/>
</dbReference>
<reference evidence="1 2" key="1">
    <citation type="submission" date="2018-06" db="EMBL/GenBank/DDBJ databases">
        <title>Combined omics and stable isotope probing to characterize newly discovered Mariana Back-Arc vent microbial communities.</title>
        <authorList>
            <person name="Trembath-Reichert E."/>
            <person name="Huber J.A."/>
        </authorList>
    </citation>
    <scope>NUCLEOTIDE SEQUENCE [LARGE SCALE GENOMIC DNA]</scope>
    <source>
        <strain evidence="1">MAG 24</strain>
    </source>
</reference>
<dbReference type="Gene3D" id="3.10.129.10">
    <property type="entry name" value="Hotdog Thioesterase"/>
    <property type="match status" value="1"/>
</dbReference>
<organism evidence="1 2">
    <name type="scientific">SAR324 cluster bacterium</name>
    <dbReference type="NCBI Taxonomy" id="2024889"/>
    <lineage>
        <taxon>Bacteria</taxon>
        <taxon>Deltaproteobacteria</taxon>
        <taxon>SAR324 cluster</taxon>
    </lineage>
</organism>
<proteinExistence type="predicted"/>
<protein>
    <submittedName>
        <fullName evidence="1">Uncharacterized protein</fullName>
    </submittedName>
</protein>
<sequence>MKVEKGKVVFNAIANNKHLNTQCGVHGEFASTVLDSVTGCAVQTLLGAGVAYGTIDLNIKMIRPVPKDENLIAEGNVNQNL</sequence>
<dbReference type="EMBL" id="QNZI01000222">
    <property type="protein sequence ID" value="RTZ83255.1"/>
    <property type="molecule type" value="Genomic_DNA"/>
</dbReference>
<evidence type="ECO:0000313" key="1">
    <source>
        <dbReference type="EMBL" id="RTZ83255.1"/>
    </source>
</evidence>